<feature type="transmembrane region" description="Helical" evidence="6">
    <location>
        <begin position="34"/>
        <end position="52"/>
    </location>
</feature>
<evidence type="ECO:0000256" key="6">
    <source>
        <dbReference type="SAM" id="Phobius"/>
    </source>
</evidence>
<name>A0AB38YDX0_9GAMM</name>
<feature type="transmembrane region" description="Helical" evidence="6">
    <location>
        <begin position="259"/>
        <end position="280"/>
    </location>
</feature>
<evidence type="ECO:0000256" key="3">
    <source>
        <dbReference type="ARBA" id="ARBA00022692"/>
    </source>
</evidence>
<keyword evidence="4 6" id="KW-1133">Transmembrane helix</keyword>
<comment type="subcellular location">
    <subcellularLocation>
        <location evidence="1">Membrane</location>
        <topology evidence="1">Multi-pass membrane protein</topology>
    </subcellularLocation>
</comment>
<evidence type="ECO:0000256" key="5">
    <source>
        <dbReference type="ARBA" id="ARBA00023136"/>
    </source>
</evidence>
<dbReference type="Pfam" id="PF01594">
    <property type="entry name" value="AI-2E_transport"/>
    <property type="match status" value="1"/>
</dbReference>
<evidence type="ECO:0000256" key="1">
    <source>
        <dbReference type="ARBA" id="ARBA00004141"/>
    </source>
</evidence>
<evidence type="ECO:0000313" key="7">
    <source>
        <dbReference type="EMBL" id="WLD57564.1"/>
    </source>
</evidence>
<keyword evidence="3 6" id="KW-0812">Transmembrane</keyword>
<reference evidence="7" key="1">
    <citation type="submission" date="2022-07" db="EMBL/GenBank/DDBJ databases">
        <title>Complete genome sequence of Salinispirillum sp. LH10-3-1 capable of multiple carbohydrate inversion isolated from a soda lake.</title>
        <authorList>
            <person name="Liu J."/>
            <person name="Zhai Y."/>
            <person name="Zhang H."/>
            <person name="Yang H."/>
            <person name="Qu J."/>
            <person name="Li J."/>
        </authorList>
    </citation>
    <scope>NUCLEOTIDE SEQUENCE</scope>
    <source>
        <strain evidence="7">LH 10-3-1</strain>
    </source>
</reference>
<dbReference type="GO" id="GO:0055085">
    <property type="term" value="P:transmembrane transport"/>
    <property type="evidence" value="ECO:0007669"/>
    <property type="project" value="TreeGrafter"/>
</dbReference>
<evidence type="ECO:0000256" key="2">
    <source>
        <dbReference type="ARBA" id="ARBA00009773"/>
    </source>
</evidence>
<dbReference type="GO" id="GO:0016020">
    <property type="term" value="C:membrane"/>
    <property type="evidence" value="ECO:0007669"/>
    <property type="project" value="UniProtKB-SubCell"/>
</dbReference>
<dbReference type="RefSeq" id="WP_304994849.1">
    <property type="nucleotide sequence ID" value="NZ_CP101717.1"/>
</dbReference>
<accession>A0AB38YDX0</accession>
<organism evidence="7">
    <name type="scientific">Salinispirillum sp. LH 10-3-1</name>
    <dbReference type="NCBI Taxonomy" id="2952525"/>
    <lineage>
        <taxon>Bacteria</taxon>
        <taxon>Pseudomonadati</taxon>
        <taxon>Pseudomonadota</taxon>
        <taxon>Gammaproteobacteria</taxon>
        <taxon>Oceanospirillales</taxon>
        <taxon>Saccharospirillaceae</taxon>
        <taxon>Salinispirillum</taxon>
    </lineage>
</organism>
<protein>
    <submittedName>
        <fullName evidence="7">AI-2E family transporter</fullName>
    </submittedName>
</protein>
<dbReference type="PANTHER" id="PTHR21716:SF64">
    <property type="entry name" value="AI-2 TRANSPORT PROTEIN TQSA"/>
    <property type="match status" value="1"/>
</dbReference>
<feature type="transmembrane region" description="Helical" evidence="6">
    <location>
        <begin position="64"/>
        <end position="88"/>
    </location>
</feature>
<sequence>MNTHTETESQGLRWLLGLAAVVIIIAGLKVAEAIVIPMMLALFLGIISLPPLHLMTRKGVPPIIAIAVVFATIMLFGGILAIIISASIDSFMNRLPEYQARLEMMTGDLFTQLELFGFPVDVAAAMDQFNPSQAMNLVGRAMSSVGSVLTNVFLVVFILLFLLLEQATFSAKFKRAMPPTNQSVVHATSFIRQVNKYLAFKSLISLVTGIIITLFLWIVGVDFPLLWGLVALLMNFIPNVGSILAAIPAVLLATVQLGVGDAVIVALGYLAVNVVMGNLIEPRVMGSGLGLSPLVVFLSLILWGWLFGPVGMFLSIPLTMIVKIALEQSSSTRWIAIMLGNMPITEDSDEDAEKPVPDSTP</sequence>
<dbReference type="InterPro" id="IPR002549">
    <property type="entry name" value="AI-2E-like"/>
</dbReference>
<evidence type="ECO:0000256" key="4">
    <source>
        <dbReference type="ARBA" id="ARBA00022989"/>
    </source>
</evidence>
<feature type="transmembrane region" description="Helical" evidence="6">
    <location>
        <begin position="198"/>
        <end position="219"/>
    </location>
</feature>
<feature type="transmembrane region" description="Helical" evidence="6">
    <location>
        <begin position="141"/>
        <end position="164"/>
    </location>
</feature>
<keyword evidence="5 6" id="KW-0472">Membrane</keyword>
<proteinExistence type="inferred from homology"/>
<dbReference type="AlphaFoldDB" id="A0AB38YDX0"/>
<feature type="transmembrane region" description="Helical" evidence="6">
    <location>
        <begin position="225"/>
        <end position="252"/>
    </location>
</feature>
<feature type="transmembrane region" description="Helical" evidence="6">
    <location>
        <begin position="300"/>
        <end position="326"/>
    </location>
</feature>
<dbReference type="PANTHER" id="PTHR21716">
    <property type="entry name" value="TRANSMEMBRANE PROTEIN"/>
    <property type="match status" value="1"/>
</dbReference>
<gene>
    <name evidence="7" type="ORF">NFC81_12705</name>
</gene>
<dbReference type="EMBL" id="CP101717">
    <property type="protein sequence ID" value="WLD57564.1"/>
    <property type="molecule type" value="Genomic_DNA"/>
</dbReference>
<feature type="transmembrane region" description="Helical" evidence="6">
    <location>
        <begin position="12"/>
        <end position="28"/>
    </location>
</feature>
<comment type="similarity">
    <text evidence="2">Belongs to the autoinducer-2 exporter (AI-2E) (TC 2.A.86) family.</text>
</comment>